<dbReference type="SUPFAM" id="SSF52540">
    <property type="entry name" value="P-loop containing nucleoside triphosphate hydrolases"/>
    <property type="match status" value="1"/>
</dbReference>
<reference evidence="6 7" key="1">
    <citation type="submission" date="2017-01" db="EMBL/GenBank/DDBJ databases">
        <title>The recent genome duplication of the halophilic yeast Hortaea werneckii: insights from long-read sequencing.</title>
        <authorList>
            <person name="Sinha S."/>
            <person name="Flibotte S."/>
            <person name="Neira M."/>
            <person name="Lenassi M."/>
            <person name="Gostincar C."/>
            <person name="Stajich J.E."/>
            <person name="Nislow C.E."/>
        </authorList>
    </citation>
    <scope>NUCLEOTIDE SEQUENCE [LARGE SCALE GENOMIC DNA]</scope>
    <source>
        <strain evidence="6 7">EXF-2000</strain>
    </source>
</reference>
<keyword evidence="7" id="KW-1185">Reference proteome</keyword>
<dbReference type="OrthoDB" id="1721884at2759"/>
<dbReference type="InParanoid" id="A0A1Z5SL66"/>
<dbReference type="PANTHER" id="PTHR48102">
    <property type="entry name" value="ATP-DEPENDENT CLP PROTEASE ATP-BINDING SUBUNIT CLPX-LIKE, MITOCHONDRIAL-RELATED"/>
    <property type="match status" value="1"/>
</dbReference>
<dbReference type="Gene3D" id="1.10.8.60">
    <property type="match status" value="1"/>
</dbReference>
<dbReference type="SMART" id="SM01086">
    <property type="entry name" value="ClpB_D2-small"/>
    <property type="match status" value="1"/>
</dbReference>
<dbReference type="Pfam" id="PF10431">
    <property type="entry name" value="ClpB_D2-small"/>
    <property type="match status" value="1"/>
</dbReference>
<evidence type="ECO:0000259" key="4">
    <source>
        <dbReference type="SMART" id="SM00382"/>
    </source>
</evidence>
<gene>
    <name evidence="6" type="ORF">BTJ68_15456</name>
</gene>
<dbReference type="GO" id="GO:0005759">
    <property type="term" value="C:mitochondrial matrix"/>
    <property type="evidence" value="ECO:0007669"/>
    <property type="project" value="TreeGrafter"/>
</dbReference>
<dbReference type="FunFam" id="1.10.8.60:FF:000138">
    <property type="entry name" value="ATP-dependent Clp protease ATP-binding subunit ClpX"/>
    <property type="match status" value="1"/>
</dbReference>
<keyword evidence="1" id="KW-0547">Nucleotide-binding</keyword>
<dbReference type="InterPro" id="IPR019489">
    <property type="entry name" value="Clp_ATPase_C"/>
</dbReference>
<feature type="compositionally biased region" description="Low complexity" evidence="3">
    <location>
        <begin position="199"/>
        <end position="209"/>
    </location>
</feature>
<dbReference type="InterPro" id="IPR003593">
    <property type="entry name" value="AAA+_ATPase"/>
</dbReference>
<feature type="domain" description="Clp ATPase C-terminal" evidence="5">
    <location>
        <begin position="475"/>
        <end position="568"/>
    </location>
</feature>
<dbReference type="GO" id="GO:0051603">
    <property type="term" value="P:proteolysis involved in protein catabolic process"/>
    <property type="evidence" value="ECO:0007669"/>
    <property type="project" value="TreeGrafter"/>
</dbReference>
<organism evidence="6 7">
    <name type="scientific">Hortaea werneckii EXF-2000</name>
    <dbReference type="NCBI Taxonomy" id="1157616"/>
    <lineage>
        <taxon>Eukaryota</taxon>
        <taxon>Fungi</taxon>
        <taxon>Dikarya</taxon>
        <taxon>Ascomycota</taxon>
        <taxon>Pezizomycotina</taxon>
        <taxon>Dothideomycetes</taxon>
        <taxon>Dothideomycetidae</taxon>
        <taxon>Mycosphaerellales</taxon>
        <taxon>Teratosphaeriaceae</taxon>
        <taxon>Hortaea</taxon>
    </lineage>
</organism>
<evidence type="ECO:0000313" key="7">
    <source>
        <dbReference type="Proteomes" id="UP000194280"/>
    </source>
</evidence>
<dbReference type="Proteomes" id="UP000194280">
    <property type="component" value="Unassembled WGS sequence"/>
</dbReference>
<dbReference type="FunCoup" id="A0A1Z5SL66">
    <property type="interactions" value="1206"/>
</dbReference>
<dbReference type="AlphaFoldDB" id="A0A1Z5SL66"/>
<dbReference type="Pfam" id="PF07724">
    <property type="entry name" value="AAA_2"/>
    <property type="match status" value="1"/>
</dbReference>
<feature type="domain" description="AAA+ ATPase" evidence="4">
    <location>
        <begin position="236"/>
        <end position="433"/>
    </location>
</feature>
<feature type="region of interest" description="Disordered" evidence="3">
    <location>
        <begin position="591"/>
        <end position="644"/>
    </location>
</feature>
<feature type="compositionally biased region" description="Low complexity" evidence="3">
    <location>
        <begin position="358"/>
        <end position="387"/>
    </location>
</feature>
<dbReference type="InterPro" id="IPR050052">
    <property type="entry name" value="ATP-dep_Clp_protease_ClpX"/>
</dbReference>
<dbReference type="VEuPathDB" id="FungiDB:BTJ68_15456"/>
<dbReference type="GO" id="GO:0016887">
    <property type="term" value="F:ATP hydrolysis activity"/>
    <property type="evidence" value="ECO:0007669"/>
    <property type="project" value="InterPro"/>
</dbReference>
<dbReference type="EMBL" id="MUNK01000507">
    <property type="protein sequence ID" value="OTA16036.1"/>
    <property type="molecule type" value="Genomic_DNA"/>
</dbReference>
<proteinExistence type="predicted"/>
<feature type="compositionally biased region" description="Basic and acidic residues" evidence="3">
    <location>
        <begin position="149"/>
        <end position="163"/>
    </location>
</feature>
<feature type="region of interest" description="Disordered" evidence="3">
    <location>
        <begin position="143"/>
        <end position="230"/>
    </location>
</feature>
<dbReference type="GO" id="GO:0005524">
    <property type="term" value="F:ATP binding"/>
    <property type="evidence" value="ECO:0007669"/>
    <property type="project" value="UniProtKB-KW"/>
</dbReference>
<comment type="caution">
    <text evidence="6">The sequence shown here is derived from an EMBL/GenBank/DDBJ whole genome shotgun (WGS) entry which is preliminary data.</text>
</comment>
<dbReference type="PANTHER" id="PTHR48102:SF7">
    <property type="entry name" value="ATP-DEPENDENT CLP PROTEASE ATP-BINDING SUBUNIT CLPX-LIKE, MITOCHONDRIAL"/>
    <property type="match status" value="1"/>
</dbReference>
<keyword evidence="2" id="KW-0067">ATP-binding</keyword>
<feature type="region of interest" description="Disordered" evidence="3">
    <location>
        <begin position="346"/>
        <end position="391"/>
    </location>
</feature>
<dbReference type="Gene3D" id="3.40.50.300">
    <property type="entry name" value="P-loop containing nucleotide triphosphate hydrolases"/>
    <property type="match status" value="1"/>
</dbReference>
<accession>A0A1Z5SL66</accession>
<dbReference type="STRING" id="1157616.A0A1Z5SL66"/>
<evidence type="ECO:0000313" key="6">
    <source>
        <dbReference type="EMBL" id="OTA16036.1"/>
    </source>
</evidence>
<dbReference type="InterPro" id="IPR027417">
    <property type="entry name" value="P-loop_NTPase"/>
</dbReference>
<evidence type="ECO:0000256" key="3">
    <source>
        <dbReference type="SAM" id="MobiDB-lite"/>
    </source>
</evidence>
<evidence type="ECO:0008006" key="8">
    <source>
        <dbReference type="Google" id="ProtNLM"/>
    </source>
</evidence>
<evidence type="ECO:0000259" key="5">
    <source>
        <dbReference type="SMART" id="SM01086"/>
    </source>
</evidence>
<name>A0A1Z5SL66_HORWE</name>
<sequence length="644" mass="69890">MASARPTSVSPQARLSYLAISSILRDRHSHRPPVVCLAHRPSTLPVRRPFSTALRRTDGNGSYMRSDFANQGFTGYYEPREQTPGPLSGSSPTGAPRITPKLLKDHLDAFVVGQDRAKKALATAVYNHYQRIQELQRREEEEEELLAQQERRRMSDVHRHPVEDEFPGQQATTSSSAIHMPSPGSVQKGGEWGPGGYVQSQQHQRQQQQPRHASGMDDRPGLGSQGLVDNTPLTIEKSNILLLGPSGVGKTLMAKTLARVLEVPFSMSDCTPFTQAGYIGEDAEVCVQRLLAAANYDVARAERGIICLDEMDKIATAKVSHGKDVSGEGVQQALLKIIEGTTVQVQAKPERGSGSGSPGASAGRQQGFPTNSPLSGGSMGGSHSQSSAAPGKGEVYNVKTDNILFICAGAFNGLHKLILDRISKGSIGFGATVRAAPGTNSTSSSSNQHETDLQTYGLIPELVGRIPLTCALSSLDIPALVQVLTEPRNSLLQQYRQLFALSSIELRITTPALHVIASEAQKMGTGARGLRTVLERLLADAMFETPGSGVKSVLVTEEVARKKRGAIFFGRGEGEGFRDLWAREEERWEVEEEERRRRREREEDGGDGGEEEGEMEKRARNNSRGGAARTFEEYREKASAAGFG</sequence>
<evidence type="ECO:0000256" key="2">
    <source>
        <dbReference type="ARBA" id="ARBA00022840"/>
    </source>
</evidence>
<feature type="compositionally biased region" description="Acidic residues" evidence="3">
    <location>
        <begin position="603"/>
        <end position="614"/>
    </location>
</feature>
<evidence type="ECO:0000256" key="1">
    <source>
        <dbReference type="ARBA" id="ARBA00022741"/>
    </source>
</evidence>
<dbReference type="InterPro" id="IPR003959">
    <property type="entry name" value="ATPase_AAA_core"/>
</dbReference>
<protein>
    <recommendedName>
        <fullName evidence="8">ATP-dependent Clp protease ATP-binding subunit ClpX</fullName>
    </recommendedName>
</protein>
<dbReference type="SMART" id="SM00382">
    <property type="entry name" value="AAA"/>
    <property type="match status" value="1"/>
</dbReference>